<dbReference type="AlphaFoldDB" id="A0A6H9YAM7"/>
<dbReference type="GO" id="GO:0005886">
    <property type="term" value="C:plasma membrane"/>
    <property type="evidence" value="ECO:0007669"/>
    <property type="project" value="UniProtKB-SubCell"/>
</dbReference>
<dbReference type="Pfam" id="PF10502">
    <property type="entry name" value="Peptidase_S26"/>
    <property type="match status" value="1"/>
</dbReference>
<dbReference type="Gene3D" id="2.10.109.10">
    <property type="entry name" value="Umud Fragment, subunit A"/>
    <property type="match status" value="1"/>
</dbReference>
<dbReference type="EMBL" id="WBMT01000028">
    <property type="protein sequence ID" value="KAB2340858.1"/>
    <property type="molecule type" value="Genomic_DNA"/>
</dbReference>
<name>A0A6H9YAM7_9ACTN</name>
<dbReference type="RefSeq" id="WP_151569323.1">
    <property type="nucleotide sequence ID" value="NZ_WBMT01000028.1"/>
</dbReference>
<feature type="region of interest" description="Disordered" evidence="5">
    <location>
        <begin position="87"/>
        <end position="116"/>
    </location>
</feature>
<gene>
    <name evidence="7" type="primary">lepB</name>
    <name evidence="7" type="ORF">F8566_43885</name>
</gene>
<evidence type="ECO:0000256" key="4">
    <source>
        <dbReference type="RuleBase" id="RU362042"/>
    </source>
</evidence>
<sequence length="160" mass="17472">MRTLLALTAASACVLLWARRRLLMITVRGLSMTPAYHPGDRVLVRRVPPTRIRTGDVVVVEQPPPHWSTRQSNPEWVIKRVAATPGDPVPAGLADTQPDGLADAQPDGLADAQPDGTVPDGCLVVLGDNPDESYDSRHYGYIQADRLIALVVRRMHRAQA</sequence>
<accession>A0A6H9YAM7</accession>
<comment type="subcellular location">
    <subcellularLocation>
        <location evidence="1">Cell membrane</location>
        <topology evidence="1">Single-pass type II membrane protein</topology>
    </subcellularLocation>
    <subcellularLocation>
        <location evidence="4">Membrane</location>
        <topology evidence="4">Single-pass type II membrane protein</topology>
    </subcellularLocation>
</comment>
<dbReference type="OrthoDB" id="5518017at2"/>
<comment type="caution">
    <text evidence="7">The sequence shown here is derived from an EMBL/GenBank/DDBJ whole genome shotgun (WGS) entry which is preliminary data.</text>
</comment>
<dbReference type="CDD" id="cd06530">
    <property type="entry name" value="S26_SPase_I"/>
    <property type="match status" value="1"/>
</dbReference>
<dbReference type="GO" id="GO:0006465">
    <property type="term" value="P:signal peptide processing"/>
    <property type="evidence" value="ECO:0007669"/>
    <property type="project" value="InterPro"/>
</dbReference>
<keyword evidence="4 7" id="KW-0378">Hydrolase</keyword>
<dbReference type="EC" id="3.4.21.89" evidence="4"/>
<evidence type="ECO:0000256" key="5">
    <source>
        <dbReference type="SAM" id="MobiDB-lite"/>
    </source>
</evidence>
<dbReference type="Proteomes" id="UP000468735">
    <property type="component" value="Unassembled WGS sequence"/>
</dbReference>
<feature type="active site" evidence="3">
    <location>
        <position position="79"/>
    </location>
</feature>
<evidence type="ECO:0000313" key="7">
    <source>
        <dbReference type="EMBL" id="KAB2340858.1"/>
    </source>
</evidence>
<organism evidence="7 8">
    <name type="scientific">Actinomadura rudentiformis</name>
    <dbReference type="NCBI Taxonomy" id="359158"/>
    <lineage>
        <taxon>Bacteria</taxon>
        <taxon>Bacillati</taxon>
        <taxon>Actinomycetota</taxon>
        <taxon>Actinomycetes</taxon>
        <taxon>Streptosporangiales</taxon>
        <taxon>Thermomonosporaceae</taxon>
        <taxon>Actinomadura</taxon>
    </lineage>
</organism>
<evidence type="ECO:0000256" key="2">
    <source>
        <dbReference type="ARBA" id="ARBA00009370"/>
    </source>
</evidence>
<proteinExistence type="inferred from homology"/>
<dbReference type="PANTHER" id="PTHR43390:SF1">
    <property type="entry name" value="CHLOROPLAST PROCESSING PEPTIDASE"/>
    <property type="match status" value="1"/>
</dbReference>
<dbReference type="InterPro" id="IPR019533">
    <property type="entry name" value="Peptidase_S26"/>
</dbReference>
<reference evidence="7 8" key="1">
    <citation type="submission" date="2019-09" db="EMBL/GenBank/DDBJ databases">
        <title>Actinomadura physcomitrii sp. nov., a novel actinomycete isolated from moss [Physcomitrium sphaericum (Ludw) Fuernr].</title>
        <authorList>
            <person name="Zhuang X."/>
            <person name="Liu C."/>
        </authorList>
    </citation>
    <scope>NUCLEOTIDE SEQUENCE [LARGE SCALE GENOMIC DNA]</scope>
    <source>
        <strain evidence="7 8">HMC1</strain>
    </source>
</reference>
<dbReference type="SUPFAM" id="SSF51306">
    <property type="entry name" value="LexA/Signal peptidase"/>
    <property type="match status" value="1"/>
</dbReference>
<comment type="catalytic activity">
    <reaction evidence="4">
        <text>Cleavage of hydrophobic, N-terminal signal or leader sequences from secreted and periplasmic proteins.</text>
        <dbReference type="EC" id="3.4.21.89"/>
    </reaction>
</comment>
<comment type="similarity">
    <text evidence="2 4">Belongs to the peptidase S26 family.</text>
</comment>
<dbReference type="NCBIfam" id="TIGR02227">
    <property type="entry name" value="sigpep_I_bact"/>
    <property type="match status" value="1"/>
</dbReference>
<dbReference type="PANTHER" id="PTHR43390">
    <property type="entry name" value="SIGNAL PEPTIDASE I"/>
    <property type="match status" value="1"/>
</dbReference>
<dbReference type="GO" id="GO:0004252">
    <property type="term" value="F:serine-type endopeptidase activity"/>
    <property type="evidence" value="ECO:0007669"/>
    <property type="project" value="InterPro"/>
</dbReference>
<evidence type="ECO:0000313" key="8">
    <source>
        <dbReference type="Proteomes" id="UP000468735"/>
    </source>
</evidence>
<dbReference type="InterPro" id="IPR036286">
    <property type="entry name" value="LexA/Signal_pep-like_sf"/>
</dbReference>
<protein>
    <recommendedName>
        <fullName evidence="4">Signal peptidase I</fullName>
        <ecNumber evidence="4">3.4.21.89</ecNumber>
    </recommendedName>
</protein>
<evidence type="ECO:0000256" key="1">
    <source>
        <dbReference type="ARBA" id="ARBA00004401"/>
    </source>
</evidence>
<dbReference type="PRINTS" id="PR00727">
    <property type="entry name" value="LEADERPTASE"/>
</dbReference>
<feature type="domain" description="Peptidase S26" evidence="6">
    <location>
        <begin position="4"/>
        <end position="152"/>
    </location>
</feature>
<dbReference type="InterPro" id="IPR000223">
    <property type="entry name" value="Pept_S26A_signal_pept_1"/>
</dbReference>
<keyword evidence="4" id="KW-0645">Protease</keyword>
<evidence type="ECO:0000259" key="6">
    <source>
        <dbReference type="Pfam" id="PF10502"/>
    </source>
</evidence>
<dbReference type="GO" id="GO:0009003">
    <property type="term" value="F:signal peptidase activity"/>
    <property type="evidence" value="ECO:0007669"/>
    <property type="project" value="UniProtKB-EC"/>
</dbReference>
<keyword evidence="8" id="KW-1185">Reference proteome</keyword>
<feature type="active site" evidence="3">
    <location>
        <position position="31"/>
    </location>
</feature>
<evidence type="ECO:0000256" key="3">
    <source>
        <dbReference type="PIRSR" id="PIRSR600223-1"/>
    </source>
</evidence>